<organism evidence="1 2">
    <name type="scientific">Brucella ovis (strain ATCC 25840 / 63/290 / NCTC 10512)</name>
    <dbReference type="NCBI Taxonomy" id="444178"/>
    <lineage>
        <taxon>Bacteria</taxon>
        <taxon>Pseudomonadati</taxon>
        <taxon>Pseudomonadota</taxon>
        <taxon>Alphaproteobacteria</taxon>
        <taxon>Hyphomicrobiales</taxon>
        <taxon>Brucellaceae</taxon>
        <taxon>Brucella/Ochrobactrum group</taxon>
        <taxon>Brucella</taxon>
    </lineage>
</organism>
<dbReference type="KEGG" id="bov:BOV_0815"/>
<proteinExistence type="predicted"/>
<evidence type="ECO:0000313" key="1">
    <source>
        <dbReference type="EMBL" id="ABQ61509.1"/>
    </source>
</evidence>
<reference evidence="2" key="1">
    <citation type="journal article" date="2009" name="PLoS ONE">
        <title>Genome degradation in Brucella ovis corresponds with narrowing of its host range and tissue tropism.</title>
        <authorList>
            <person name="Tsolis R.M."/>
            <person name="Seshadri R."/>
            <person name="Santos R.L."/>
            <person name="Sangari F.J."/>
            <person name="Lobo J.M."/>
            <person name="de Jong M.F."/>
            <person name="Ren Q."/>
            <person name="Myers G."/>
            <person name="Brinkac L.M."/>
            <person name="Nelson W.C."/>
            <person name="Deboy R.T."/>
            <person name="Angiuoli S."/>
            <person name="Khouri H."/>
            <person name="Dimitrov G."/>
            <person name="Robinson J.R."/>
            <person name="Mulligan S."/>
            <person name="Walker R.L."/>
            <person name="Elzer P.E."/>
            <person name="Hassan K.A."/>
            <person name="Paulsen I.T."/>
        </authorList>
    </citation>
    <scope>NUCLEOTIDE SEQUENCE [LARGE SCALE GENOMIC DNA]</scope>
    <source>
        <strain evidence="2">ATCC 25840 / 63/290 / NCTC 10512</strain>
    </source>
</reference>
<dbReference type="EMBL" id="CP000708">
    <property type="protein sequence ID" value="ABQ61509.1"/>
    <property type="molecule type" value="Genomic_DNA"/>
</dbReference>
<sequence>MEVAILQVQKKARLSPCQLNTRSIRFPFYWRLRKPRLDPSSQDFTA</sequence>
<dbReference type="Proteomes" id="UP000006383">
    <property type="component" value="Chromosome I"/>
</dbReference>
<gene>
    <name evidence="1" type="ordered locus">BOV_0815</name>
</gene>
<protein>
    <submittedName>
        <fullName evidence="1">Uncharacterized protein</fullName>
    </submittedName>
</protein>
<name>A0A0H3AS64_BRUO2</name>
<dbReference type="HOGENOM" id="CLU_3181032_0_0_5"/>
<evidence type="ECO:0000313" key="2">
    <source>
        <dbReference type="Proteomes" id="UP000006383"/>
    </source>
</evidence>
<accession>A0A0H3AS64</accession>
<keyword evidence="2" id="KW-1185">Reference proteome</keyword>
<dbReference type="AlphaFoldDB" id="A0A0H3AS64"/>